<dbReference type="EMBL" id="JBHUJB010000005">
    <property type="protein sequence ID" value="MFD2157398.1"/>
    <property type="molecule type" value="Genomic_DNA"/>
</dbReference>
<evidence type="ECO:0008006" key="3">
    <source>
        <dbReference type="Google" id="ProtNLM"/>
    </source>
</evidence>
<sequence>MDIQLKANIEIGVCPTHVKFVGGLVPNEDSRLPRDENGELFAIAEMRRLQAMSPVKIDSVQISQFNGTHPEDLAEMYTGLKDLGLIVKIILMVGGANPMDPADEDAVVAQLVEGVNTAKKFDIEEVGSTSLEEWLSGAPRKEGEEFEAAVQQVIKLHKRVYDEAEIADSCLKVWQLEFLRGTEFTTFTDLGRVWQVAKGLNDLIGEKFFKLLVDAAHCGDSNLNIPENEVLIDEIAKSGELGMFHASAKTTRGCLSTDDGWIGAMLAACAKTGELTEVIVELFHHEDDALAGLREAVEGHGTNTLDGRSYTEAVVDGLQEVARRINNLVARGILPAK</sequence>
<comment type="caution">
    <text evidence="1">The sequence shown here is derived from an EMBL/GenBank/DDBJ whole genome shotgun (WGS) entry which is preliminary data.</text>
</comment>
<evidence type="ECO:0000313" key="1">
    <source>
        <dbReference type="EMBL" id="MFD2157398.1"/>
    </source>
</evidence>
<dbReference type="SUPFAM" id="SSF51658">
    <property type="entry name" value="Xylose isomerase-like"/>
    <property type="match status" value="1"/>
</dbReference>
<evidence type="ECO:0000313" key="2">
    <source>
        <dbReference type="Proteomes" id="UP001597389"/>
    </source>
</evidence>
<dbReference type="RefSeq" id="WP_377085628.1">
    <property type="nucleotide sequence ID" value="NZ_JBHSJL010000004.1"/>
</dbReference>
<organism evidence="1 2">
    <name type="scientific">Rubritalea tangerina</name>
    <dbReference type="NCBI Taxonomy" id="430798"/>
    <lineage>
        <taxon>Bacteria</taxon>
        <taxon>Pseudomonadati</taxon>
        <taxon>Verrucomicrobiota</taxon>
        <taxon>Verrucomicrobiia</taxon>
        <taxon>Verrucomicrobiales</taxon>
        <taxon>Rubritaleaceae</taxon>
        <taxon>Rubritalea</taxon>
    </lineage>
</organism>
<name>A0ABW4Z635_9BACT</name>
<protein>
    <recommendedName>
        <fullName evidence="3">Xylose isomerase-like TIM barrel domain-containing protein</fullName>
    </recommendedName>
</protein>
<dbReference type="InterPro" id="IPR036237">
    <property type="entry name" value="Xyl_isomerase-like_sf"/>
</dbReference>
<proteinExistence type="predicted"/>
<keyword evidence="2" id="KW-1185">Reference proteome</keyword>
<dbReference type="Gene3D" id="3.20.20.150">
    <property type="entry name" value="Divalent-metal-dependent TIM barrel enzymes"/>
    <property type="match status" value="1"/>
</dbReference>
<accession>A0ABW4Z635</accession>
<reference evidence="2" key="1">
    <citation type="journal article" date="2019" name="Int. J. Syst. Evol. Microbiol.">
        <title>The Global Catalogue of Microorganisms (GCM) 10K type strain sequencing project: providing services to taxonomists for standard genome sequencing and annotation.</title>
        <authorList>
            <consortium name="The Broad Institute Genomics Platform"/>
            <consortium name="The Broad Institute Genome Sequencing Center for Infectious Disease"/>
            <person name="Wu L."/>
            <person name="Ma J."/>
        </authorList>
    </citation>
    <scope>NUCLEOTIDE SEQUENCE [LARGE SCALE GENOMIC DNA]</scope>
    <source>
        <strain evidence="2">CCUG 57942</strain>
    </source>
</reference>
<gene>
    <name evidence="1" type="ORF">ACFSW8_00630</name>
</gene>
<dbReference type="Proteomes" id="UP001597389">
    <property type="component" value="Unassembled WGS sequence"/>
</dbReference>